<dbReference type="RefSeq" id="WP_188690843.1">
    <property type="nucleotide sequence ID" value="NZ_BMLY01000002.1"/>
</dbReference>
<feature type="transmembrane region" description="Helical" evidence="5">
    <location>
        <begin position="39"/>
        <end position="57"/>
    </location>
</feature>
<comment type="caution">
    <text evidence="6">The sequence shown here is derived from an EMBL/GenBank/DDBJ whole genome shotgun (WGS) entry which is preliminary data.</text>
</comment>
<dbReference type="InterPro" id="IPR002797">
    <property type="entry name" value="Polysacc_synth"/>
</dbReference>
<dbReference type="InterPro" id="IPR052556">
    <property type="entry name" value="PolySynth_Transporter"/>
</dbReference>
<evidence type="ECO:0000256" key="4">
    <source>
        <dbReference type="ARBA" id="ARBA00023136"/>
    </source>
</evidence>
<dbReference type="PANTHER" id="PTHR43424:SF1">
    <property type="entry name" value="LOCUS PUTATIVE PROTEIN 1-RELATED"/>
    <property type="match status" value="1"/>
</dbReference>
<feature type="transmembrane region" description="Helical" evidence="5">
    <location>
        <begin position="196"/>
        <end position="218"/>
    </location>
</feature>
<comment type="subcellular location">
    <subcellularLocation>
        <location evidence="1">Membrane</location>
        <topology evidence="1">Multi-pass membrane protein</topology>
    </subcellularLocation>
</comment>
<keyword evidence="7" id="KW-1185">Reference proteome</keyword>
<evidence type="ECO:0000256" key="3">
    <source>
        <dbReference type="ARBA" id="ARBA00022989"/>
    </source>
</evidence>
<name>A0ABQ2PJL1_9NEIS</name>
<feature type="transmembrane region" description="Helical" evidence="5">
    <location>
        <begin position="344"/>
        <end position="366"/>
    </location>
</feature>
<evidence type="ECO:0000256" key="2">
    <source>
        <dbReference type="ARBA" id="ARBA00022692"/>
    </source>
</evidence>
<organism evidence="6 7">
    <name type="scientific">Silvimonas amylolytica</name>
    <dbReference type="NCBI Taxonomy" id="449663"/>
    <lineage>
        <taxon>Bacteria</taxon>
        <taxon>Pseudomonadati</taxon>
        <taxon>Pseudomonadota</taxon>
        <taxon>Betaproteobacteria</taxon>
        <taxon>Neisseriales</taxon>
        <taxon>Chitinibacteraceae</taxon>
        <taxon>Silvimonas</taxon>
    </lineage>
</organism>
<reference evidence="7" key="1">
    <citation type="journal article" date="2019" name="Int. J. Syst. Evol. Microbiol.">
        <title>The Global Catalogue of Microorganisms (GCM) 10K type strain sequencing project: providing services to taxonomists for standard genome sequencing and annotation.</title>
        <authorList>
            <consortium name="The Broad Institute Genomics Platform"/>
            <consortium name="The Broad Institute Genome Sequencing Center for Infectious Disease"/>
            <person name="Wu L."/>
            <person name="Ma J."/>
        </authorList>
    </citation>
    <scope>NUCLEOTIDE SEQUENCE [LARGE SCALE GENOMIC DNA]</scope>
    <source>
        <strain evidence="7">CGMCC 1.8860</strain>
    </source>
</reference>
<evidence type="ECO:0000313" key="6">
    <source>
        <dbReference type="EMBL" id="GGP25538.1"/>
    </source>
</evidence>
<feature type="transmembrane region" description="Helical" evidence="5">
    <location>
        <begin position="140"/>
        <end position="159"/>
    </location>
</feature>
<feature type="transmembrane region" description="Helical" evidence="5">
    <location>
        <begin position="314"/>
        <end position="337"/>
    </location>
</feature>
<keyword evidence="3 5" id="KW-1133">Transmembrane helix</keyword>
<feature type="transmembrane region" description="Helical" evidence="5">
    <location>
        <begin position="7"/>
        <end position="27"/>
    </location>
</feature>
<evidence type="ECO:0000256" key="1">
    <source>
        <dbReference type="ARBA" id="ARBA00004141"/>
    </source>
</evidence>
<proteinExistence type="predicted"/>
<gene>
    <name evidence="6" type="ORF">GCM10010971_13570</name>
</gene>
<dbReference type="PANTHER" id="PTHR43424">
    <property type="entry name" value="LOCUS PUTATIVE PROTEIN 1-RELATED"/>
    <property type="match status" value="1"/>
</dbReference>
<accession>A0ABQ2PJL1</accession>
<dbReference type="Pfam" id="PF01943">
    <property type="entry name" value="Polysacc_synt"/>
    <property type="match status" value="1"/>
</dbReference>
<feature type="transmembrane region" description="Helical" evidence="5">
    <location>
        <begin position="165"/>
        <end position="184"/>
    </location>
</feature>
<keyword evidence="2 5" id="KW-0812">Transmembrane</keyword>
<feature type="transmembrane region" description="Helical" evidence="5">
    <location>
        <begin position="106"/>
        <end position="128"/>
    </location>
</feature>
<feature type="transmembrane region" description="Helical" evidence="5">
    <location>
        <begin position="78"/>
        <end position="100"/>
    </location>
</feature>
<evidence type="ECO:0008006" key="8">
    <source>
        <dbReference type="Google" id="ProtNLM"/>
    </source>
</evidence>
<dbReference type="Proteomes" id="UP000621859">
    <property type="component" value="Unassembled WGS sequence"/>
</dbReference>
<dbReference type="EMBL" id="BMLY01000002">
    <property type="protein sequence ID" value="GGP25538.1"/>
    <property type="molecule type" value="Genomic_DNA"/>
</dbReference>
<evidence type="ECO:0000313" key="7">
    <source>
        <dbReference type="Proteomes" id="UP000621859"/>
    </source>
</evidence>
<protein>
    <recommendedName>
        <fullName evidence="8">Membrane protein involved in the export of O-antigen and teichoic acid</fullName>
    </recommendedName>
</protein>
<feature type="transmembrane region" description="Helical" evidence="5">
    <location>
        <begin position="372"/>
        <end position="392"/>
    </location>
</feature>
<feature type="transmembrane region" description="Helical" evidence="5">
    <location>
        <begin position="273"/>
        <end position="302"/>
    </location>
</feature>
<evidence type="ECO:0000256" key="5">
    <source>
        <dbReference type="SAM" id="Phobius"/>
    </source>
</evidence>
<feature type="transmembrane region" description="Helical" evidence="5">
    <location>
        <begin position="238"/>
        <end position="261"/>
    </location>
</feature>
<keyword evidence="4 5" id="KW-0472">Membrane</keyword>
<sequence>MLGRSVSIQFLSNVLAGGISFLFTMWVARVSGPGAFADYSFYFSIGSIAAVLMDGGYHKVLLRDSGQPRQAILSAQQLAAAASGHASLVLVIALGLAALLGKQSAAGIGIALVYFFLFIQGQFVSSMLRGQSRFSLESGWSALLRVSAVVVPVLAWYKLRIGTPEFLLGWSAAGFLFALLLMVRPLDATGLLRPRLMLGLALTALPYLLMDLAAMANFRTDVMVLKLLHADPQQAGHYLAAARVYEALVYLPAGPLFVLTVRLRERSDLESTAFLKVITIGVALAAIIACVIGLIAPVLVPLLSGAEYQASSDYLRVLLLGLLFQYPALLMLAIGVAGERTWRYVLILYASVLINGLAGVALVGHIGVMGVAWANVIAQAVLAIGFFAAFLIQARSGQHA</sequence>